<dbReference type="EMBL" id="CP121195">
    <property type="protein sequence ID" value="XBH11840.1"/>
    <property type="molecule type" value="Genomic_DNA"/>
</dbReference>
<protein>
    <submittedName>
        <fullName evidence="1">Uncharacterized protein</fullName>
    </submittedName>
</protein>
<dbReference type="AlphaFoldDB" id="A0AAU7D406"/>
<reference evidence="1" key="1">
    <citation type="submission" date="2023-03" db="EMBL/GenBank/DDBJ databases">
        <title>Edaphobacter sp.</title>
        <authorList>
            <person name="Huber K.J."/>
            <person name="Papendorf J."/>
            <person name="Pilke C."/>
            <person name="Bunk B."/>
            <person name="Sproeer C."/>
            <person name="Pester M."/>
        </authorList>
    </citation>
    <scope>NUCLEOTIDE SEQUENCE</scope>
    <source>
        <strain evidence="1">DSM 109920</strain>
    </source>
</reference>
<evidence type="ECO:0000313" key="1">
    <source>
        <dbReference type="EMBL" id="XBH11840.1"/>
    </source>
</evidence>
<proteinExistence type="predicted"/>
<accession>A0AAU7D406</accession>
<sequence length="120" mass="13156">MRVAGVGVWLGALTLLTGLHAWGTVTPRANPEPAAAGKIITANRTDDAKTMRESLRRDVARHPDDFIVFATGAGAERFFTEHRDDEEIERDAKVRARGIVGYWQGKTIVVLPVAVLATQY</sequence>
<organism evidence="1">
    <name type="scientific">Edaphobacter paludis</name>
    <dbReference type="NCBI Taxonomy" id="3035702"/>
    <lineage>
        <taxon>Bacteria</taxon>
        <taxon>Pseudomonadati</taxon>
        <taxon>Acidobacteriota</taxon>
        <taxon>Terriglobia</taxon>
        <taxon>Terriglobales</taxon>
        <taxon>Acidobacteriaceae</taxon>
        <taxon>Edaphobacter</taxon>
    </lineage>
</organism>
<dbReference type="RefSeq" id="WP_348269314.1">
    <property type="nucleotide sequence ID" value="NZ_CP121195.1"/>
</dbReference>
<gene>
    <name evidence="1" type="ORF">P8936_08935</name>
</gene>
<name>A0AAU7D406_9BACT</name>